<evidence type="ECO:0000256" key="1">
    <source>
        <dbReference type="ARBA" id="ARBA00022630"/>
    </source>
</evidence>
<dbReference type="GO" id="GO:0008726">
    <property type="term" value="F:alkanesulfonate monooxygenase activity"/>
    <property type="evidence" value="ECO:0007669"/>
    <property type="project" value="TreeGrafter"/>
</dbReference>
<dbReference type="PANTHER" id="PTHR42847">
    <property type="entry name" value="ALKANESULFONATE MONOOXYGENASE"/>
    <property type="match status" value="1"/>
</dbReference>
<evidence type="ECO:0000256" key="4">
    <source>
        <dbReference type="ARBA" id="ARBA00023033"/>
    </source>
</evidence>
<dbReference type="Gene3D" id="3.20.20.30">
    <property type="entry name" value="Luciferase-like domain"/>
    <property type="match status" value="1"/>
</dbReference>
<dbReference type="InterPro" id="IPR050172">
    <property type="entry name" value="SsuD_RutA_monooxygenase"/>
</dbReference>
<evidence type="ECO:0000256" key="2">
    <source>
        <dbReference type="ARBA" id="ARBA00022643"/>
    </source>
</evidence>
<gene>
    <name evidence="6" type="ORF">SAMN04489713_111159</name>
</gene>
<name>A0A1I5M6C9_9ACTN</name>
<feature type="domain" description="Luciferase-like" evidence="5">
    <location>
        <begin position="19"/>
        <end position="257"/>
    </location>
</feature>
<dbReference type="eggNOG" id="COG2141">
    <property type="taxonomic scope" value="Bacteria"/>
</dbReference>
<dbReference type="RefSeq" id="WP_075022831.1">
    <property type="nucleotide sequence ID" value="NZ_FOVH01000011.1"/>
</dbReference>
<keyword evidence="1" id="KW-0285">Flavoprotein</keyword>
<dbReference type="OrthoDB" id="3532562at2"/>
<keyword evidence="7" id="KW-1185">Reference proteome</keyword>
<dbReference type="AlphaFoldDB" id="A0A1I5M6C9"/>
<dbReference type="InterPro" id="IPR011251">
    <property type="entry name" value="Luciferase-like_dom"/>
</dbReference>
<dbReference type="SUPFAM" id="SSF51679">
    <property type="entry name" value="Bacterial luciferase-like"/>
    <property type="match status" value="1"/>
</dbReference>
<keyword evidence="3" id="KW-0560">Oxidoreductase</keyword>
<evidence type="ECO:0000313" key="6">
    <source>
        <dbReference type="EMBL" id="SFP04476.1"/>
    </source>
</evidence>
<dbReference type="STRING" id="1993.SAMN04489713_111159"/>
<evidence type="ECO:0000259" key="5">
    <source>
        <dbReference type="Pfam" id="PF00296"/>
    </source>
</evidence>
<keyword evidence="4" id="KW-0503">Monooxygenase</keyword>
<evidence type="ECO:0000256" key="3">
    <source>
        <dbReference type="ARBA" id="ARBA00023002"/>
    </source>
</evidence>
<protein>
    <submittedName>
        <fullName evidence="6">Probable F420-dependent oxidoreductase, Rv2161c family</fullName>
    </submittedName>
</protein>
<dbReference type="EMBL" id="FOVH01000011">
    <property type="protein sequence ID" value="SFP04476.1"/>
    <property type="molecule type" value="Genomic_DNA"/>
</dbReference>
<evidence type="ECO:0000313" key="7">
    <source>
        <dbReference type="Proteomes" id="UP000183413"/>
    </source>
</evidence>
<dbReference type="InterPro" id="IPR019921">
    <property type="entry name" value="Lucif-like_OxRdtase_Rv2161c"/>
</dbReference>
<dbReference type="GO" id="GO:0046306">
    <property type="term" value="P:alkanesulfonate catabolic process"/>
    <property type="evidence" value="ECO:0007669"/>
    <property type="project" value="TreeGrafter"/>
</dbReference>
<accession>A0A1I5M6C9</accession>
<dbReference type="Pfam" id="PF00296">
    <property type="entry name" value="Bac_luciferase"/>
    <property type="match status" value="1"/>
</dbReference>
<sequence>MTRPENAPAPRRVRFGMAATDVATLPETARSIEDLGYDYLAVGEHLFFHVPTPNALTALSAAAVLTSRIELLSGVLQLPLYPAPLLAKMGAVIDVLSNGRFNLGVGVAGEEPREFEACGIPVNSRGARSDDALDVVTRLWTQKSVSREGPYGTLRDVTLDPAPVRRPHPPIWVSGRKTPAIRRAARFAQWWMPYMYTPERFAASLTDLRSLSTAAGRGPDAVRPALFAFVSCHADRDRAVDQAVRRLSAQYDQDFSRLTEKYVLAGNPDDCAAKISRFVEAGAETVILVPVGEERDFADMRALLSAEVLPAFA</sequence>
<proteinExistence type="predicted"/>
<dbReference type="Proteomes" id="UP000183413">
    <property type="component" value="Unassembled WGS sequence"/>
</dbReference>
<reference evidence="6 7" key="1">
    <citation type="submission" date="2016-10" db="EMBL/GenBank/DDBJ databases">
        <authorList>
            <person name="de Groot N.N."/>
        </authorList>
    </citation>
    <scope>NUCLEOTIDE SEQUENCE [LARGE SCALE GENOMIC DNA]</scope>
    <source>
        <strain evidence="6 7">DSM 43067</strain>
    </source>
</reference>
<keyword evidence="2" id="KW-0288">FMN</keyword>
<dbReference type="InterPro" id="IPR036661">
    <property type="entry name" value="Luciferase-like_sf"/>
</dbReference>
<organism evidence="6 7">
    <name type="scientific">Actinomadura madurae</name>
    <dbReference type="NCBI Taxonomy" id="1993"/>
    <lineage>
        <taxon>Bacteria</taxon>
        <taxon>Bacillati</taxon>
        <taxon>Actinomycetota</taxon>
        <taxon>Actinomycetes</taxon>
        <taxon>Streptosporangiales</taxon>
        <taxon>Thermomonosporaceae</taxon>
        <taxon>Actinomadura</taxon>
    </lineage>
</organism>
<dbReference type="NCBIfam" id="TIGR03619">
    <property type="entry name" value="F420_Rv2161c"/>
    <property type="match status" value="1"/>
</dbReference>
<dbReference type="InParanoid" id="A0A1I5M6C9"/>
<dbReference type="PANTHER" id="PTHR42847:SF4">
    <property type="entry name" value="ALKANESULFONATE MONOOXYGENASE-RELATED"/>
    <property type="match status" value="1"/>
</dbReference>